<dbReference type="InterPro" id="IPR002731">
    <property type="entry name" value="ATPase_BadF"/>
</dbReference>
<name>A0A2T0MUD0_9ACTN</name>
<keyword evidence="3" id="KW-0808">Transferase</keyword>
<gene>
    <name evidence="3" type="ORF">B0I32_113249</name>
</gene>
<evidence type="ECO:0000259" key="2">
    <source>
        <dbReference type="Pfam" id="PF01869"/>
    </source>
</evidence>
<organism evidence="3 4">
    <name type="scientific">Nonomuraea fuscirosea</name>
    <dbReference type="NCBI Taxonomy" id="1291556"/>
    <lineage>
        <taxon>Bacteria</taxon>
        <taxon>Bacillati</taxon>
        <taxon>Actinomycetota</taxon>
        <taxon>Actinomycetes</taxon>
        <taxon>Streptosporangiales</taxon>
        <taxon>Streptosporangiaceae</taxon>
        <taxon>Nonomuraea</taxon>
    </lineage>
</organism>
<feature type="region of interest" description="Disordered" evidence="1">
    <location>
        <begin position="57"/>
        <end position="79"/>
    </location>
</feature>
<accession>A0A2T0MUD0</accession>
<feature type="region of interest" description="Disordered" evidence="1">
    <location>
        <begin position="17"/>
        <end position="42"/>
    </location>
</feature>
<reference evidence="3 4" key="1">
    <citation type="submission" date="2018-03" db="EMBL/GenBank/DDBJ databases">
        <title>Genomic Encyclopedia of Type Strains, Phase III (KMG-III): the genomes of soil and plant-associated and newly described type strains.</title>
        <authorList>
            <person name="Whitman W."/>
        </authorList>
    </citation>
    <scope>NUCLEOTIDE SEQUENCE [LARGE SCALE GENOMIC DNA]</scope>
    <source>
        <strain evidence="3 4">CGMCC 4.7104</strain>
    </source>
</reference>
<keyword evidence="3" id="KW-0418">Kinase</keyword>
<dbReference type="SUPFAM" id="SSF53067">
    <property type="entry name" value="Actin-like ATPase domain"/>
    <property type="match status" value="1"/>
</dbReference>
<sequence>MSGLGLAGVDVGGGGIRARIETDDGPAYGENTSPAPRTGGRVDLERLAAEITTVIENATRAGEQRDAGRMTGGRADMTRGPERLAGMAIGVTGMPGLVREPEPLWHALRERFELGALAVAGDTVTTHVGALGFRPGVVVAAGTGVITLGTDLAGVWNQSDGWGHLLGDHGSGAWIGMNGLQAALRAHDGRGGGSPALLDRLTARFGHPLDLVALVYESASPAHHLASFAPSVADAAHEGDAVARAIWDEAGRQLAQAAVAAATGIEPVISWGGRLFDAGDLLMEPFLATVRALLPEARPTPPLGTSVDGALALARAAARGELRSRHPYLYVFTADRSADRSGTPSPRTH</sequence>
<dbReference type="InterPro" id="IPR043129">
    <property type="entry name" value="ATPase_NBD"/>
</dbReference>
<dbReference type="Gene3D" id="3.30.420.40">
    <property type="match status" value="2"/>
</dbReference>
<dbReference type="Pfam" id="PF01869">
    <property type="entry name" value="BcrAD_BadFG"/>
    <property type="match status" value="1"/>
</dbReference>
<proteinExistence type="predicted"/>
<evidence type="ECO:0000313" key="3">
    <source>
        <dbReference type="EMBL" id="PRX62295.1"/>
    </source>
</evidence>
<dbReference type="AlphaFoldDB" id="A0A2T0MUD0"/>
<dbReference type="PANTHER" id="PTHR43190:SF3">
    <property type="entry name" value="N-ACETYL-D-GLUCOSAMINE KINASE"/>
    <property type="match status" value="1"/>
</dbReference>
<dbReference type="GO" id="GO:0016301">
    <property type="term" value="F:kinase activity"/>
    <property type="evidence" value="ECO:0007669"/>
    <property type="project" value="UniProtKB-KW"/>
</dbReference>
<dbReference type="RefSeq" id="WP_106245288.1">
    <property type="nucleotide sequence ID" value="NZ_PVNG01000013.1"/>
</dbReference>
<comment type="caution">
    <text evidence="3">The sequence shown here is derived from an EMBL/GenBank/DDBJ whole genome shotgun (WGS) entry which is preliminary data.</text>
</comment>
<dbReference type="Proteomes" id="UP000238312">
    <property type="component" value="Unassembled WGS sequence"/>
</dbReference>
<dbReference type="InterPro" id="IPR052519">
    <property type="entry name" value="Euk-type_GlcNAc_Kinase"/>
</dbReference>
<dbReference type="EMBL" id="PVNG01000013">
    <property type="protein sequence ID" value="PRX62295.1"/>
    <property type="molecule type" value="Genomic_DNA"/>
</dbReference>
<keyword evidence="4" id="KW-1185">Reference proteome</keyword>
<evidence type="ECO:0000256" key="1">
    <source>
        <dbReference type="SAM" id="MobiDB-lite"/>
    </source>
</evidence>
<evidence type="ECO:0000313" key="4">
    <source>
        <dbReference type="Proteomes" id="UP000238312"/>
    </source>
</evidence>
<dbReference type="PANTHER" id="PTHR43190">
    <property type="entry name" value="N-ACETYL-D-GLUCOSAMINE KINASE"/>
    <property type="match status" value="1"/>
</dbReference>
<feature type="domain" description="ATPase BadF/BadG/BcrA/BcrD type" evidence="2">
    <location>
        <begin position="8"/>
        <end position="262"/>
    </location>
</feature>
<dbReference type="OrthoDB" id="8701357at2"/>
<protein>
    <submittedName>
        <fullName evidence="3">N-acetylglucosamine kinase-like BadF-type ATPase</fullName>
    </submittedName>
</protein>